<feature type="coiled-coil region" evidence="1">
    <location>
        <begin position="224"/>
        <end position="251"/>
    </location>
</feature>
<dbReference type="SUPFAM" id="SSF52540">
    <property type="entry name" value="P-loop containing nucleoside triphosphate hydrolases"/>
    <property type="match status" value="2"/>
</dbReference>
<dbReference type="InterPro" id="IPR027065">
    <property type="entry name" value="Lon_Prtase"/>
</dbReference>
<dbReference type="AlphaFoldDB" id="A0A9N9D9I8"/>
<accession>A0A9N9D9I8</accession>
<evidence type="ECO:0000256" key="2">
    <source>
        <dbReference type="SAM" id="MobiDB-lite"/>
    </source>
</evidence>
<reference evidence="4" key="1">
    <citation type="submission" date="2021-06" db="EMBL/GenBank/DDBJ databases">
        <authorList>
            <person name="Kallberg Y."/>
            <person name="Tangrot J."/>
            <person name="Rosling A."/>
        </authorList>
    </citation>
    <scope>NUCLEOTIDE SEQUENCE</scope>
    <source>
        <strain evidence="4">MT106</strain>
    </source>
</reference>
<feature type="non-terminal residue" evidence="4">
    <location>
        <position position="947"/>
    </location>
</feature>
<dbReference type="CDD" id="cd00267">
    <property type="entry name" value="ABC_ATPase"/>
    <property type="match status" value="1"/>
</dbReference>
<sequence>MLEINEAFNTLKKLYGMESPDEEEKDTCDNHGCHNKFSISSSRKKIYSTHGENVQKTSTILSHLNVIYARVAVRMISKKKVKIAVSVSKKLVKKFMGLPIGRKYFVPNSAVVLEMQHLNEEKQEIYNQVNNSPNEQFQTIYDQARAMINKKRSEGKESGGSETPSSPLNDRGNGENPSTNENDNHSNSPPPNDPSITNSDKDFQQIANAPLPTAKKKLDSLTSSEEIASFAKELEKELKKKEQEIKTTPTDNNTSKTGLIIGVIVGGVFLLEEELRIKGGHYVKNRLLDKFRCLPLEEKRARQKEISTLVELDSNGIGRYWEHMPNHIYHSALTIILLLKINYLRGKNGTGKSTIFYLLLGVLVPQSGQEGSTGQKQLANINSILEQKKPASLWLFDEADNALDENNQQQFQEKIKELSKHKMAELENRLAGQYHGGSQRKEALEYRINKIDELITIYQTTLSPLDLSAAEQILNQQIGWEEQKSKILHIGPPGVGKTTWARMLAQACQREFFLVALGGLSDTSVLVGTSESSSGTEIGQLARALIETKSPHPLILLDEIDKTGSSFKNAIQDCLVNVLDPTQNKEILDYYLEVKLDFSQTTFVITANDLKKIPNYLRSRMLIIELPGYNNEQKKEIAQKIIKTRFTQNGGLGQDKLEITPEALTTLINKTREKGVRQLEKGLNSLFEYCEGKWIKEIGRGETESQITITPNLVNQIIPHPFPNIDEEDGPTRHPEQKNYHEQLETLRKELKLLQGEKDNKQSGLKLAKLHALPSWEEIEIIEKEILLLAESKPSPPKETKKLPSNKLVELEEKLRNLQQLSDWEIQKLKTAIQDLLKEKSKSPWNIKNNPWFILFAASLLIGGVYSLKNRHSGSIRNNPNIQYLPSEEEAQQKINQLKTAKNLDDQQATIEFLTSYVPEIKCEAIHDELGKQLAITNHQKYESQKT</sequence>
<dbReference type="Pfam" id="PF00004">
    <property type="entry name" value="AAA"/>
    <property type="match status" value="1"/>
</dbReference>
<dbReference type="Gene3D" id="3.40.50.300">
    <property type="entry name" value="P-loop containing nucleotide triphosphate hydrolases"/>
    <property type="match status" value="2"/>
</dbReference>
<organism evidence="4 5">
    <name type="scientific">Ambispora gerdemannii</name>
    <dbReference type="NCBI Taxonomy" id="144530"/>
    <lineage>
        <taxon>Eukaryota</taxon>
        <taxon>Fungi</taxon>
        <taxon>Fungi incertae sedis</taxon>
        <taxon>Mucoromycota</taxon>
        <taxon>Glomeromycotina</taxon>
        <taxon>Glomeromycetes</taxon>
        <taxon>Archaeosporales</taxon>
        <taxon>Ambisporaceae</taxon>
        <taxon>Ambispora</taxon>
    </lineage>
</organism>
<protein>
    <submittedName>
        <fullName evidence="4">2782_t:CDS:1</fullName>
    </submittedName>
</protein>
<dbReference type="GO" id="GO:0004252">
    <property type="term" value="F:serine-type endopeptidase activity"/>
    <property type="evidence" value="ECO:0007669"/>
    <property type="project" value="InterPro"/>
</dbReference>
<dbReference type="GO" id="GO:0005524">
    <property type="term" value="F:ATP binding"/>
    <property type="evidence" value="ECO:0007669"/>
    <property type="project" value="InterPro"/>
</dbReference>
<dbReference type="SMART" id="SM00382">
    <property type="entry name" value="AAA"/>
    <property type="match status" value="2"/>
</dbReference>
<dbReference type="PANTHER" id="PTHR43718">
    <property type="entry name" value="LON PROTEASE"/>
    <property type="match status" value="1"/>
</dbReference>
<evidence type="ECO:0000313" key="5">
    <source>
        <dbReference type="Proteomes" id="UP000789831"/>
    </source>
</evidence>
<feature type="domain" description="AAA+ ATPase" evidence="3">
    <location>
        <begin position="338"/>
        <end position="479"/>
    </location>
</feature>
<dbReference type="PANTHER" id="PTHR43718:SF2">
    <property type="entry name" value="LON PROTEASE HOMOLOG, MITOCHONDRIAL"/>
    <property type="match status" value="1"/>
</dbReference>
<name>A0A9N9D9I8_9GLOM</name>
<evidence type="ECO:0000256" key="1">
    <source>
        <dbReference type="SAM" id="Coils"/>
    </source>
</evidence>
<dbReference type="EMBL" id="CAJVPL010003170">
    <property type="protein sequence ID" value="CAG8627593.1"/>
    <property type="molecule type" value="Genomic_DNA"/>
</dbReference>
<feature type="coiled-coil region" evidence="1">
    <location>
        <begin position="737"/>
        <end position="764"/>
    </location>
</feature>
<dbReference type="InterPro" id="IPR027417">
    <property type="entry name" value="P-loop_NTPase"/>
</dbReference>
<keyword evidence="5" id="KW-1185">Reference proteome</keyword>
<proteinExistence type="predicted"/>
<keyword evidence="1" id="KW-0175">Coiled coil</keyword>
<evidence type="ECO:0000259" key="3">
    <source>
        <dbReference type="SMART" id="SM00382"/>
    </source>
</evidence>
<dbReference type="GO" id="GO:0006515">
    <property type="term" value="P:protein quality control for misfolded or incompletely synthesized proteins"/>
    <property type="evidence" value="ECO:0007669"/>
    <property type="project" value="TreeGrafter"/>
</dbReference>
<dbReference type="GO" id="GO:0004176">
    <property type="term" value="F:ATP-dependent peptidase activity"/>
    <property type="evidence" value="ECO:0007669"/>
    <property type="project" value="InterPro"/>
</dbReference>
<dbReference type="InterPro" id="IPR003959">
    <property type="entry name" value="ATPase_AAA_core"/>
</dbReference>
<dbReference type="GO" id="GO:0016887">
    <property type="term" value="F:ATP hydrolysis activity"/>
    <property type="evidence" value="ECO:0007669"/>
    <property type="project" value="InterPro"/>
</dbReference>
<comment type="caution">
    <text evidence="4">The sequence shown here is derived from an EMBL/GenBank/DDBJ whole genome shotgun (WGS) entry which is preliminary data.</text>
</comment>
<dbReference type="Gene3D" id="1.10.8.60">
    <property type="match status" value="1"/>
</dbReference>
<feature type="domain" description="AAA+ ATPase" evidence="3">
    <location>
        <begin position="483"/>
        <end position="628"/>
    </location>
</feature>
<evidence type="ECO:0000313" key="4">
    <source>
        <dbReference type="EMBL" id="CAG8627593.1"/>
    </source>
</evidence>
<feature type="region of interest" description="Disordered" evidence="2">
    <location>
        <begin position="151"/>
        <end position="200"/>
    </location>
</feature>
<dbReference type="InterPro" id="IPR003593">
    <property type="entry name" value="AAA+_ATPase"/>
</dbReference>
<dbReference type="Proteomes" id="UP000789831">
    <property type="component" value="Unassembled WGS sequence"/>
</dbReference>
<dbReference type="OrthoDB" id="2443769at2759"/>
<gene>
    <name evidence="4" type="ORF">AGERDE_LOCUS10367</name>
</gene>